<sequence length="95" mass="10853">HNQRRRQQQRRWRRWRRRLFIVPAMVASSSCATDPQAHLPMLYYACPTATECDVTGKCDTQVILASEIHRNFQPIDSTFGPIGFNGASGISEAYL</sequence>
<gene>
    <name evidence="2" type="ORF">ALC62_03178</name>
</gene>
<feature type="signal peptide" evidence="1">
    <location>
        <begin position="1"/>
        <end position="31"/>
    </location>
</feature>
<evidence type="ECO:0000313" key="3">
    <source>
        <dbReference type="Proteomes" id="UP000078542"/>
    </source>
</evidence>
<proteinExistence type="predicted"/>
<feature type="chain" id="PRO_5007582263" evidence="1">
    <location>
        <begin position="32"/>
        <end position="95"/>
    </location>
</feature>
<keyword evidence="3" id="KW-1185">Reference proteome</keyword>
<organism evidence="2 3">
    <name type="scientific">Cyphomyrmex costatus</name>
    <dbReference type="NCBI Taxonomy" id="456900"/>
    <lineage>
        <taxon>Eukaryota</taxon>
        <taxon>Metazoa</taxon>
        <taxon>Ecdysozoa</taxon>
        <taxon>Arthropoda</taxon>
        <taxon>Hexapoda</taxon>
        <taxon>Insecta</taxon>
        <taxon>Pterygota</taxon>
        <taxon>Neoptera</taxon>
        <taxon>Endopterygota</taxon>
        <taxon>Hymenoptera</taxon>
        <taxon>Apocrita</taxon>
        <taxon>Aculeata</taxon>
        <taxon>Formicoidea</taxon>
        <taxon>Formicidae</taxon>
        <taxon>Myrmicinae</taxon>
        <taxon>Cyphomyrmex</taxon>
    </lineage>
</organism>
<protein>
    <submittedName>
        <fullName evidence="2">Uncharacterized protein</fullName>
    </submittedName>
</protein>
<evidence type="ECO:0000313" key="2">
    <source>
        <dbReference type="EMBL" id="KYN05909.1"/>
    </source>
</evidence>
<name>A0A151IM08_9HYME</name>
<feature type="non-terminal residue" evidence="2">
    <location>
        <position position="1"/>
    </location>
</feature>
<keyword evidence="1" id="KW-0732">Signal</keyword>
<evidence type="ECO:0000256" key="1">
    <source>
        <dbReference type="SAM" id="SignalP"/>
    </source>
</evidence>
<dbReference type="Proteomes" id="UP000078542">
    <property type="component" value="Unassembled WGS sequence"/>
</dbReference>
<reference evidence="2 3" key="1">
    <citation type="submission" date="2016-03" db="EMBL/GenBank/DDBJ databases">
        <title>Cyphomyrmex costatus WGS genome.</title>
        <authorList>
            <person name="Nygaard S."/>
            <person name="Hu H."/>
            <person name="Boomsma J."/>
            <person name="Zhang G."/>
        </authorList>
    </citation>
    <scope>NUCLEOTIDE SEQUENCE [LARGE SCALE GENOMIC DNA]</scope>
    <source>
        <strain evidence="2">MS0001</strain>
        <tissue evidence="2">Whole body</tissue>
    </source>
</reference>
<dbReference type="EMBL" id="KQ977085">
    <property type="protein sequence ID" value="KYN05909.1"/>
    <property type="molecule type" value="Genomic_DNA"/>
</dbReference>
<dbReference type="AlphaFoldDB" id="A0A151IM08"/>
<accession>A0A151IM08</accession>